<feature type="region of interest" description="Disordered" evidence="1">
    <location>
        <begin position="267"/>
        <end position="287"/>
    </location>
</feature>
<accession>A0ABZ1RF50</accession>
<evidence type="ECO:0000313" key="4">
    <source>
        <dbReference type="Proteomes" id="UP001432075"/>
    </source>
</evidence>
<gene>
    <name evidence="3" type="ORF">OHU17_04495</name>
</gene>
<keyword evidence="4" id="KW-1185">Reference proteome</keyword>
<feature type="region of interest" description="Disordered" evidence="1">
    <location>
        <begin position="153"/>
        <end position="174"/>
    </location>
</feature>
<protein>
    <submittedName>
        <fullName evidence="3">Caspase family protein</fullName>
    </submittedName>
</protein>
<dbReference type="Pfam" id="PF00656">
    <property type="entry name" value="Peptidase_C14"/>
    <property type="match status" value="1"/>
</dbReference>
<dbReference type="PANTHER" id="PTHR48104">
    <property type="entry name" value="METACASPASE-4"/>
    <property type="match status" value="1"/>
</dbReference>
<dbReference type="PANTHER" id="PTHR48104:SF30">
    <property type="entry name" value="METACASPASE-1"/>
    <property type="match status" value="1"/>
</dbReference>
<evidence type="ECO:0000313" key="3">
    <source>
        <dbReference type="EMBL" id="WUO45135.1"/>
    </source>
</evidence>
<evidence type="ECO:0000259" key="2">
    <source>
        <dbReference type="Pfam" id="PF00656"/>
    </source>
</evidence>
<feature type="domain" description="Peptidase C14 caspase" evidence="2">
    <location>
        <begin position="5"/>
        <end position="253"/>
    </location>
</feature>
<proteinExistence type="predicted"/>
<dbReference type="InterPro" id="IPR050452">
    <property type="entry name" value="Metacaspase"/>
</dbReference>
<feature type="compositionally biased region" description="Pro residues" evidence="1">
    <location>
        <begin position="156"/>
        <end position="166"/>
    </location>
</feature>
<dbReference type="Gene3D" id="3.40.50.1460">
    <property type="match status" value="1"/>
</dbReference>
<dbReference type="Proteomes" id="UP001432075">
    <property type="component" value="Chromosome"/>
</dbReference>
<sequence length="631" mass="65620">MAKVYALLVGINAYGDGGRTDLRGCLNDVARARATLERRAAGRLEALSLLDGAATVAAVEEAIRSHLGRAGPGDTALFWFSGHGTEYAADTAEELTVEPTGRCQALVCTDGPLPDKRLGPLLDGAAAGGASVVAVLDCCFSGGATRQERGRVRYLPPRPGWRPPPAARDAVGPDTRPRHLLLAASRLGQLSYECAFPGSDDADSADGPGGSRVHGVFSHALAGALHRAGPAVTGRELLAGAHARVRLRVEGQHPVLFPAEPGGLADRPLLGGAARTPSPHLLRHGPDGWEVDCGRAHGLTGGAGTEFTAPGGPVRAREVEADRTLVDPDGWTPDPGAVHQVALSALALPPAAVVFSGGGVALPASPLLRGAAEGSEEADRAALLFRVEVRGALAHVLRRDGSPYVAPLPLAGAADAARLGECLVRLAQWYRIRDLDAGLSPLGGHVRVEVLPWGDEDAPPLVPDGNGEIVREYVGPQEPWVSVRLRNTGHRPLWCVLLDLNDRFGAGSSLFPGQFIGPGGTGYALDGAPVRLSLPTSRPVGPGASVRDWLKLVAAEGELNTVPFHLDAWDPDVPGNRWSWRPAAGRPGDGLLRLTAPPGRPAAGRDVGPVPPGTAGQWATRTVALRTVFPG</sequence>
<dbReference type="EMBL" id="CP108057">
    <property type="protein sequence ID" value="WUO45135.1"/>
    <property type="molecule type" value="Genomic_DNA"/>
</dbReference>
<feature type="region of interest" description="Disordered" evidence="1">
    <location>
        <begin position="295"/>
        <end position="314"/>
    </location>
</feature>
<evidence type="ECO:0000256" key="1">
    <source>
        <dbReference type="SAM" id="MobiDB-lite"/>
    </source>
</evidence>
<dbReference type="RefSeq" id="WP_328775285.1">
    <property type="nucleotide sequence ID" value="NZ_CP108057.1"/>
</dbReference>
<dbReference type="InterPro" id="IPR011600">
    <property type="entry name" value="Pept_C14_caspase"/>
</dbReference>
<name>A0ABZ1RF50_9ACTN</name>
<reference evidence="3" key="1">
    <citation type="submission" date="2022-10" db="EMBL/GenBank/DDBJ databases">
        <title>The complete genomes of actinobacterial strains from the NBC collection.</title>
        <authorList>
            <person name="Joergensen T.S."/>
            <person name="Alvarez Arevalo M."/>
            <person name="Sterndorff E.B."/>
            <person name="Faurdal D."/>
            <person name="Vuksanovic O."/>
            <person name="Mourched A.-S."/>
            <person name="Charusanti P."/>
            <person name="Shaw S."/>
            <person name="Blin K."/>
            <person name="Weber T."/>
        </authorList>
    </citation>
    <scope>NUCLEOTIDE SEQUENCE</scope>
    <source>
        <strain evidence="3">NBC_00283</strain>
    </source>
</reference>
<organism evidence="3 4">
    <name type="scientific">Streptomyces goshikiensis</name>
    <dbReference type="NCBI Taxonomy" id="1942"/>
    <lineage>
        <taxon>Bacteria</taxon>
        <taxon>Bacillati</taxon>
        <taxon>Actinomycetota</taxon>
        <taxon>Actinomycetes</taxon>
        <taxon>Kitasatosporales</taxon>
        <taxon>Streptomycetaceae</taxon>
        <taxon>Streptomyces</taxon>
    </lineage>
</organism>